<keyword evidence="2" id="KW-1133">Transmembrane helix</keyword>
<feature type="transmembrane region" description="Helical" evidence="2">
    <location>
        <begin position="162"/>
        <end position="182"/>
    </location>
</feature>
<proteinExistence type="predicted"/>
<organism evidence="3 4">
    <name type="scientific">Mycena maculata</name>
    <dbReference type="NCBI Taxonomy" id="230809"/>
    <lineage>
        <taxon>Eukaryota</taxon>
        <taxon>Fungi</taxon>
        <taxon>Dikarya</taxon>
        <taxon>Basidiomycota</taxon>
        <taxon>Agaricomycotina</taxon>
        <taxon>Agaricomycetes</taxon>
        <taxon>Agaricomycetidae</taxon>
        <taxon>Agaricales</taxon>
        <taxon>Marasmiineae</taxon>
        <taxon>Mycenaceae</taxon>
        <taxon>Mycena</taxon>
    </lineage>
</organism>
<protein>
    <submittedName>
        <fullName evidence="3">Uncharacterized protein</fullName>
    </submittedName>
</protein>
<feature type="compositionally biased region" description="Low complexity" evidence="1">
    <location>
        <begin position="115"/>
        <end position="131"/>
    </location>
</feature>
<keyword evidence="4" id="KW-1185">Reference proteome</keyword>
<keyword evidence="2" id="KW-0472">Membrane</keyword>
<gene>
    <name evidence="3" type="ORF">DFH07DRAFT_835680</name>
</gene>
<evidence type="ECO:0000313" key="4">
    <source>
        <dbReference type="Proteomes" id="UP001215280"/>
    </source>
</evidence>
<feature type="region of interest" description="Disordered" evidence="1">
    <location>
        <begin position="115"/>
        <end position="147"/>
    </location>
</feature>
<feature type="region of interest" description="Disordered" evidence="1">
    <location>
        <begin position="240"/>
        <end position="326"/>
    </location>
</feature>
<evidence type="ECO:0000256" key="2">
    <source>
        <dbReference type="SAM" id="Phobius"/>
    </source>
</evidence>
<feature type="compositionally biased region" description="Basic and acidic residues" evidence="1">
    <location>
        <begin position="240"/>
        <end position="251"/>
    </location>
</feature>
<evidence type="ECO:0000313" key="3">
    <source>
        <dbReference type="EMBL" id="KAJ7743235.1"/>
    </source>
</evidence>
<feature type="compositionally biased region" description="Polar residues" evidence="1">
    <location>
        <begin position="132"/>
        <end position="144"/>
    </location>
</feature>
<evidence type="ECO:0000256" key="1">
    <source>
        <dbReference type="SAM" id="MobiDB-lite"/>
    </source>
</evidence>
<accession>A0AAD7N2X7</accession>
<comment type="caution">
    <text evidence="3">The sequence shown here is derived from an EMBL/GenBank/DDBJ whole genome shotgun (WGS) entry which is preliminary data.</text>
</comment>
<sequence length="326" mass="34602">MSSTTHALRKLVDPSGVGPCNLTATVICNGDRFHRSLCLYLLGNPISPSCGMCDLHNTSILMGSMPRTIAVPLLHFPSPPGTLALPSWVLAMASATPAALTFNFVNSAFPTLSSASTPPSSSTSSSAPLTANVSSPSNTGGTTPPASPLALPIHKHALPTGAIVGIAIGICSIIALVSLLLWTRRRRQQHFTASPDPFFSPAEVTSFPFNRSVADNSEARAVSEVRRQYLQNELRATQEKMGDMQDLERRTSTRTTLGPKRGRILRLLSMRSTSSTGSGPSDADGGLRERNAMLTPRIRELEGQLSSQWALGLSGEAPPGYSEAEP</sequence>
<keyword evidence="2" id="KW-0812">Transmembrane</keyword>
<feature type="compositionally biased region" description="Basic and acidic residues" evidence="1">
    <location>
        <begin position="285"/>
        <end position="302"/>
    </location>
</feature>
<dbReference type="Proteomes" id="UP001215280">
    <property type="component" value="Unassembled WGS sequence"/>
</dbReference>
<reference evidence="3" key="1">
    <citation type="submission" date="2023-03" db="EMBL/GenBank/DDBJ databases">
        <title>Massive genome expansion in bonnet fungi (Mycena s.s.) driven by repeated elements and novel gene families across ecological guilds.</title>
        <authorList>
            <consortium name="Lawrence Berkeley National Laboratory"/>
            <person name="Harder C.B."/>
            <person name="Miyauchi S."/>
            <person name="Viragh M."/>
            <person name="Kuo A."/>
            <person name="Thoen E."/>
            <person name="Andreopoulos B."/>
            <person name="Lu D."/>
            <person name="Skrede I."/>
            <person name="Drula E."/>
            <person name="Henrissat B."/>
            <person name="Morin E."/>
            <person name="Kohler A."/>
            <person name="Barry K."/>
            <person name="LaButti K."/>
            <person name="Morin E."/>
            <person name="Salamov A."/>
            <person name="Lipzen A."/>
            <person name="Mereny Z."/>
            <person name="Hegedus B."/>
            <person name="Baldrian P."/>
            <person name="Stursova M."/>
            <person name="Weitz H."/>
            <person name="Taylor A."/>
            <person name="Grigoriev I.V."/>
            <person name="Nagy L.G."/>
            <person name="Martin F."/>
            <person name="Kauserud H."/>
        </authorList>
    </citation>
    <scope>NUCLEOTIDE SEQUENCE</scope>
    <source>
        <strain evidence="3">CBHHK188m</strain>
    </source>
</reference>
<name>A0AAD7N2X7_9AGAR</name>
<dbReference type="CDD" id="cd12087">
    <property type="entry name" value="TM_EGFR-like"/>
    <property type="match status" value="1"/>
</dbReference>
<dbReference type="EMBL" id="JARJLG010000113">
    <property type="protein sequence ID" value="KAJ7743235.1"/>
    <property type="molecule type" value="Genomic_DNA"/>
</dbReference>
<dbReference type="AlphaFoldDB" id="A0AAD7N2X7"/>
<feature type="compositionally biased region" description="Low complexity" evidence="1">
    <location>
        <begin position="266"/>
        <end position="281"/>
    </location>
</feature>